<dbReference type="InterPro" id="IPR034164">
    <property type="entry name" value="Pepsin-like_dom"/>
</dbReference>
<feature type="active site" evidence="2">
    <location>
        <position position="55"/>
    </location>
</feature>
<protein>
    <submittedName>
        <fullName evidence="6">Aspartic protease Bla g 2</fullName>
    </submittedName>
</protein>
<proteinExistence type="inferred from homology"/>
<evidence type="ECO:0000256" key="4">
    <source>
        <dbReference type="SAM" id="SignalP"/>
    </source>
</evidence>
<dbReference type="PANTHER" id="PTHR47966:SF51">
    <property type="entry name" value="BETA-SITE APP-CLEAVING ENZYME, ISOFORM A-RELATED"/>
    <property type="match status" value="1"/>
</dbReference>
<dbReference type="Proteomes" id="UP000027135">
    <property type="component" value="Unassembled WGS sequence"/>
</dbReference>
<dbReference type="STRING" id="136037.A0A067RU39"/>
<name>A0A067RU39_ZOONE</name>
<dbReference type="OrthoDB" id="771136at2759"/>
<reference evidence="6 7" key="1">
    <citation type="journal article" date="2014" name="Nat. Commun.">
        <title>Molecular traces of alternative social organization in a termite genome.</title>
        <authorList>
            <person name="Terrapon N."/>
            <person name="Li C."/>
            <person name="Robertson H.M."/>
            <person name="Ji L."/>
            <person name="Meng X."/>
            <person name="Booth W."/>
            <person name="Chen Z."/>
            <person name="Childers C.P."/>
            <person name="Glastad K.M."/>
            <person name="Gokhale K."/>
            <person name="Gowin J."/>
            <person name="Gronenberg W."/>
            <person name="Hermansen R.A."/>
            <person name="Hu H."/>
            <person name="Hunt B.G."/>
            <person name="Huylmans A.K."/>
            <person name="Khalil S.M."/>
            <person name="Mitchell R.D."/>
            <person name="Munoz-Torres M.C."/>
            <person name="Mustard J.A."/>
            <person name="Pan H."/>
            <person name="Reese J.T."/>
            <person name="Scharf M.E."/>
            <person name="Sun F."/>
            <person name="Vogel H."/>
            <person name="Xiao J."/>
            <person name="Yang W."/>
            <person name="Yang Z."/>
            <person name="Yang Z."/>
            <person name="Zhou J."/>
            <person name="Zhu J."/>
            <person name="Brent C.S."/>
            <person name="Elsik C.G."/>
            <person name="Goodisman M.A."/>
            <person name="Liberles D.A."/>
            <person name="Roe R.M."/>
            <person name="Vargo E.L."/>
            <person name="Vilcinskas A."/>
            <person name="Wang J."/>
            <person name="Bornberg-Bauer E."/>
            <person name="Korb J."/>
            <person name="Zhang G."/>
            <person name="Liebig J."/>
        </authorList>
    </citation>
    <scope>NUCLEOTIDE SEQUENCE [LARGE SCALE GENOMIC DNA]</scope>
    <source>
        <tissue evidence="6">Whole organism</tissue>
    </source>
</reference>
<feature type="domain" description="Peptidase A1" evidence="5">
    <location>
        <begin position="39"/>
        <end position="348"/>
    </location>
</feature>
<dbReference type="InterPro" id="IPR001461">
    <property type="entry name" value="Aspartic_peptidase_A1"/>
</dbReference>
<evidence type="ECO:0000313" key="7">
    <source>
        <dbReference type="Proteomes" id="UP000027135"/>
    </source>
</evidence>
<dbReference type="GO" id="GO:0004190">
    <property type="term" value="F:aspartic-type endopeptidase activity"/>
    <property type="evidence" value="ECO:0007669"/>
    <property type="project" value="InterPro"/>
</dbReference>
<organism evidence="6 7">
    <name type="scientific">Zootermopsis nevadensis</name>
    <name type="common">Dampwood termite</name>
    <dbReference type="NCBI Taxonomy" id="136037"/>
    <lineage>
        <taxon>Eukaryota</taxon>
        <taxon>Metazoa</taxon>
        <taxon>Ecdysozoa</taxon>
        <taxon>Arthropoda</taxon>
        <taxon>Hexapoda</taxon>
        <taxon>Insecta</taxon>
        <taxon>Pterygota</taxon>
        <taxon>Neoptera</taxon>
        <taxon>Polyneoptera</taxon>
        <taxon>Dictyoptera</taxon>
        <taxon>Blattodea</taxon>
        <taxon>Blattoidea</taxon>
        <taxon>Termitoidae</taxon>
        <taxon>Termopsidae</taxon>
        <taxon>Zootermopsis</taxon>
    </lineage>
</organism>
<dbReference type="InterPro" id="IPR033121">
    <property type="entry name" value="PEPTIDASE_A1"/>
</dbReference>
<feature type="signal peptide" evidence="4">
    <location>
        <begin position="1"/>
        <end position="19"/>
    </location>
</feature>
<comment type="similarity">
    <text evidence="1">Belongs to the peptidase A1 family.</text>
</comment>
<sequence>MKFTLRAAIVVAVFCAVSANVTVPLKRKRIVNEYINTQYVGEIAVGQQTFEVVFDTSSYNLVLPCESCLSPACQCPGTAKYQKTSNTKCGPSNEVVSVPILDTGCAKGTQASDCLNISSLYAPEQGFVLATDISIEICILGADGVAGLGRPGSGKAAFNQPTVFETFVNLHEIECVFTIHHARLPNGDHYGVITFGGVIESYYTGEFTCVPLVDDSTWNFKLDFLRVGNDDVITDAIAFIDSSKNVVVGPTLEINKINEALGCTNTVISDINICQFDCSQLGLVPDVIFGIGEKNFNISAEYHVQQNGDVCYSGFSPCNETNVYHIGDFFIDHYLPKFDSGNKRMGFAISTENL</sequence>
<evidence type="ECO:0000259" key="5">
    <source>
        <dbReference type="PROSITE" id="PS51767"/>
    </source>
</evidence>
<dbReference type="InterPro" id="IPR021109">
    <property type="entry name" value="Peptidase_aspartic_dom_sf"/>
</dbReference>
<keyword evidence="4" id="KW-0732">Signal</keyword>
<feature type="active site" evidence="2">
    <location>
        <position position="241"/>
    </location>
</feature>
<accession>A0A067RU39</accession>
<feature type="disulfide bond" evidence="3">
    <location>
        <begin position="274"/>
        <end position="311"/>
    </location>
</feature>
<evidence type="ECO:0000256" key="3">
    <source>
        <dbReference type="PIRSR" id="PIRSR601461-2"/>
    </source>
</evidence>
<evidence type="ECO:0000256" key="2">
    <source>
        <dbReference type="PIRSR" id="PIRSR601461-1"/>
    </source>
</evidence>
<dbReference type="PROSITE" id="PS51767">
    <property type="entry name" value="PEPTIDASE_A1"/>
    <property type="match status" value="1"/>
</dbReference>
<dbReference type="CDD" id="cd05471">
    <property type="entry name" value="pepsin_like"/>
    <property type="match status" value="1"/>
</dbReference>
<dbReference type="EMBL" id="KK852463">
    <property type="protein sequence ID" value="KDR23359.1"/>
    <property type="molecule type" value="Genomic_DNA"/>
</dbReference>
<feature type="chain" id="PRO_5001645414" evidence="4">
    <location>
        <begin position="20"/>
        <end position="354"/>
    </location>
</feature>
<dbReference type="PANTHER" id="PTHR47966">
    <property type="entry name" value="BETA-SITE APP-CLEAVING ENZYME, ISOFORM A-RELATED"/>
    <property type="match status" value="1"/>
</dbReference>
<dbReference type="AlphaFoldDB" id="A0A067RU39"/>
<dbReference type="SUPFAM" id="SSF50630">
    <property type="entry name" value="Acid proteases"/>
    <property type="match status" value="1"/>
</dbReference>
<evidence type="ECO:0000256" key="1">
    <source>
        <dbReference type="ARBA" id="ARBA00007447"/>
    </source>
</evidence>
<gene>
    <name evidence="6" type="ORF">L798_05320</name>
</gene>
<dbReference type="GO" id="GO:0006508">
    <property type="term" value="P:proteolysis"/>
    <property type="evidence" value="ECO:0007669"/>
    <property type="project" value="UniProtKB-KW"/>
</dbReference>
<keyword evidence="6" id="KW-0645">Protease</keyword>
<dbReference type="PRINTS" id="PR00792">
    <property type="entry name" value="PEPSIN"/>
</dbReference>
<dbReference type="eggNOG" id="KOG1339">
    <property type="taxonomic scope" value="Eukaryota"/>
</dbReference>
<dbReference type="Gene3D" id="2.60.40.1960">
    <property type="match status" value="1"/>
</dbReference>
<keyword evidence="6" id="KW-0378">Hydrolase</keyword>
<feature type="disulfide bond" evidence="3">
    <location>
        <begin position="68"/>
        <end position="75"/>
    </location>
</feature>
<keyword evidence="7" id="KW-1185">Reference proteome</keyword>
<dbReference type="Pfam" id="PF00026">
    <property type="entry name" value="Asp"/>
    <property type="match status" value="1"/>
</dbReference>
<keyword evidence="3" id="KW-1015">Disulfide bond</keyword>
<dbReference type="Gene3D" id="2.40.70.10">
    <property type="entry name" value="Acid Proteases"/>
    <property type="match status" value="2"/>
</dbReference>
<dbReference type="InParanoid" id="A0A067RU39"/>
<evidence type="ECO:0000313" key="6">
    <source>
        <dbReference type="EMBL" id="KDR23359.1"/>
    </source>
</evidence>